<dbReference type="AlphaFoldDB" id="A0A0R1ZM55"/>
<dbReference type="InterPro" id="IPR036259">
    <property type="entry name" value="MFS_trans_sf"/>
</dbReference>
<reference evidence="8 9" key="1">
    <citation type="journal article" date="2015" name="Genome Announc.">
        <title>Expanding the biotechnology potential of lactobacilli through comparative genomics of 213 strains and associated genera.</title>
        <authorList>
            <person name="Sun Z."/>
            <person name="Harris H.M."/>
            <person name="McCann A."/>
            <person name="Guo C."/>
            <person name="Argimon S."/>
            <person name="Zhang W."/>
            <person name="Yang X."/>
            <person name="Jeffery I.B."/>
            <person name="Cooney J.C."/>
            <person name="Kagawa T.F."/>
            <person name="Liu W."/>
            <person name="Song Y."/>
            <person name="Salvetti E."/>
            <person name="Wrobel A."/>
            <person name="Rasinkangas P."/>
            <person name="Parkhill J."/>
            <person name="Rea M.C."/>
            <person name="O'Sullivan O."/>
            <person name="Ritari J."/>
            <person name="Douillard F.P."/>
            <person name="Paul Ross R."/>
            <person name="Yang R."/>
            <person name="Briner A.E."/>
            <person name="Felis G.E."/>
            <person name="de Vos W.M."/>
            <person name="Barrangou R."/>
            <person name="Klaenhammer T.R."/>
            <person name="Caufield P.W."/>
            <person name="Cui Y."/>
            <person name="Zhang H."/>
            <person name="O'Toole P.W."/>
        </authorList>
    </citation>
    <scope>NUCLEOTIDE SEQUENCE [LARGE SCALE GENOMIC DNA]</scope>
    <source>
        <strain evidence="8 9">DSM 20505</strain>
    </source>
</reference>
<dbReference type="PANTHER" id="PTHR23530">
    <property type="entry name" value="TRANSPORT PROTEIN-RELATED"/>
    <property type="match status" value="1"/>
</dbReference>
<keyword evidence="3 6" id="KW-0812">Transmembrane</keyword>
<dbReference type="GO" id="GO:0005886">
    <property type="term" value="C:plasma membrane"/>
    <property type="evidence" value="ECO:0007669"/>
    <property type="project" value="UniProtKB-SubCell"/>
</dbReference>
<feature type="transmembrane region" description="Helical" evidence="6">
    <location>
        <begin position="379"/>
        <end position="398"/>
    </location>
</feature>
<evidence type="ECO:0000256" key="6">
    <source>
        <dbReference type="SAM" id="Phobius"/>
    </source>
</evidence>
<accession>A0A0R1ZM55</accession>
<dbReference type="Gene3D" id="1.20.1250.20">
    <property type="entry name" value="MFS general substrate transporter like domains"/>
    <property type="match status" value="1"/>
</dbReference>
<gene>
    <name evidence="8" type="ORF">FC18_GL000657</name>
</gene>
<dbReference type="Pfam" id="PF07690">
    <property type="entry name" value="MFS_1"/>
    <property type="match status" value="1"/>
</dbReference>
<evidence type="ECO:0000256" key="1">
    <source>
        <dbReference type="ARBA" id="ARBA00004651"/>
    </source>
</evidence>
<feature type="transmembrane region" description="Helical" evidence="6">
    <location>
        <begin position="317"/>
        <end position="338"/>
    </location>
</feature>
<dbReference type="PANTHER" id="PTHR23530:SF1">
    <property type="entry name" value="PERMEASE, MAJOR FACILITATOR SUPERFAMILY-RELATED"/>
    <property type="match status" value="1"/>
</dbReference>
<dbReference type="STRING" id="1291052.FC18_GL000657"/>
<keyword evidence="2" id="KW-0813">Transport</keyword>
<feature type="transmembrane region" description="Helical" evidence="6">
    <location>
        <begin position="261"/>
        <end position="281"/>
    </location>
</feature>
<organism evidence="8 9">
    <name type="scientific">Lacticaseibacillus sharpeae JCM 1186 = DSM 20505</name>
    <dbReference type="NCBI Taxonomy" id="1291052"/>
    <lineage>
        <taxon>Bacteria</taxon>
        <taxon>Bacillati</taxon>
        <taxon>Bacillota</taxon>
        <taxon>Bacilli</taxon>
        <taxon>Lactobacillales</taxon>
        <taxon>Lactobacillaceae</taxon>
        <taxon>Lacticaseibacillus</taxon>
    </lineage>
</organism>
<feature type="transmembrane region" description="Helical" evidence="6">
    <location>
        <begin position="177"/>
        <end position="196"/>
    </location>
</feature>
<evidence type="ECO:0000313" key="8">
    <source>
        <dbReference type="EMBL" id="KRM56128.1"/>
    </source>
</evidence>
<feature type="transmembrane region" description="Helical" evidence="6">
    <location>
        <begin position="25"/>
        <end position="47"/>
    </location>
</feature>
<dbReference type="EMBL" id="AYYO01000009">
    <property type="protein sequence ID" value="KRM56128.1"/>
    <property type="molecule type" value="Genomic_DNA"/>
</dbReference>
<feature type="transmembrane region" description="Helical" evidence="6">
    <location>
        <begin position="92"/>
        <end position="112"/>
    </location>
</feature>
<proteinExistence type="predicted"/>
<dbReference type="Proteomes" id="UP000051679">
    <property type="component" value="Unassembled WGS sequence"/>
</dbReference>
<protein>
    <submittedName>
        <fullName evidence="8">Major facilitator superfamily permease</fullName>
    </submittedName>
</protein>
<feature type="transmembrane region" description="Helical" evidence="6">
    <location>
        <begin position="148"/>
        <end position="171"/>
    </location>
</feature>
<feature type="domain" description="Major facilitator superfamily (MFS) profile" evidence="7">
    <location>
        <begin position="1"/>
        <end position="404"/>
    </location>
</feature>
<sequence length="404" mass="44688">MAQGFFCGRPAAGENLKMNTKRNTILAYAYSFAAWFGITNLWVIYLGQQGLPLIQIGLCESIFHVASFCFEVPSGMLADRFSYKTVLYFSRIMAIISSLLMLIGHSFIWFAISFIVSAWSYNLQSGTLEALAYESLPQASRDARYAKVVSMISIVTEVGSTAGVIIAGALVHWHFEITYYISIVLGIVALGTIAFMQEPSVHGPREQRQTLAMIVRAAVHELRHQPVLRNLMLLDAVISTAGTAFYYYFQDVMTKADFAGWMISTLMLVSSLGSIAAMRALPWLQAKTSQLQLLLGITVAMTFALIVIAVPSMVAMIVMYLIIQAITAVMYPLFNAYYNELIPSKQRATLLSVASMLFSVVMIVLFPVCGWLVDRFSFNVTFGGFGLVLLLATIGWAVRQKRAA</sequence>
<dbReference type="InterPro" id="IPR053160">
    <property type="entry name" value="MFS_DHA3_Transporter"/>
</dbReference>
<name>A0A0R1ZM55_9LACO</name>
<evidence type="ECO:0000256" key="5">
    <source>
        <dbReference type="ARBA" id="ARBA00023136"/>
    </source>
</evidence>
<evidence type="ECO:0000259" key="7">
    <source>
        <dbReference type="PROSITE" id="PS50850"/>
    </source>
</evidence>
<feature type="transmembrane region" description="Helical" evidence="6">
    <location>
        <begin position="293"/>
        <end position="311"/>
    </location>
</feature>
<dbReference type="GO" id="GO:0022857">
    <property type="term" value="F:transmembrane transporter activity"/>
    <property type="evidence" value="ECO:0007669"/>
    <property type="project" value="InterPro"/>
</dbReference>
<feature type="transmembrane region" description="Helical" evidence="6">
    <location>
        <begin position="350"/>
        <end position="373"/>
    </location>
</feature>
<feature type="transmembrane region" description="Helical" evidence="6">
    <location>
        <begin position="231"/>
        <end position="249"/>
    </location>
</feature>
<evidence type="ECO:0000256" key="4">
    <source>
        <dbReference type="ARBA" id="ARBA00022989"/>
    </source>
</evidence>
<evidence type="ECO:0000256" key="2">
    <source>
        <dbReference type="ARBA" id="ARBA00022448"/>
    </source>
</evidence>
<dbReference type="SUPFAM" id="SSF103473">
    <property type="entry name" value="MFS general substrate transporter"/>
    <property type="match status" value="1"/>
</dbReference>
<comment type="caution">
    <text evidence="8">The sequence shown here is derived from an EMBL/GenBank/DDBJ whole genome shotgun (WGS) entry which is preliminary data.</text>
</comment>
<keyword evidence="4 6" id="KW-1133">Transmembrane helix</keyword>
<evidence type="ECO:0000256" key="3">
    <source>
        <dbReference type="ARBA" id="ARBA00022692"/>
    </source>
</evidence>
<dbReference type="InterPro" id="IPR011701">
    <property type="entry name" value="MFS"/>
</dbReference>
<dbReference type="InterPro" id="IPR020846">
    <property type="entry name" value="MFS_dom"/>
</dbReference>
<dbReference type="PATRIC" id="fig|1291052.5.peg.671"/>
<keyword evidence="9" id="KW-1185">Reference proteome</keyword>
<keyword evidence="5 6" id="KW-0472">Membrane</keyword>
<dbReference type="PROSITE" id="PS50850">
    <property type="entry name" value="MFS"/>
    <property type="match status" value="1"/>
</dbReference>
<evidence type="ECO:0000313" key="9">
    <source>
        <dbReference type="Proteomes" id="UP000051679"/>
    </source>
</evidence>
<comment type="subcellular location">
    <subcellularLocation>
        <location evidence="1">Cell membrane</location>
        <topology evidence="1">Multi-pass membrane protein</topology>
    </subcellularLocation>
</comment>